<comment type="caution">
    <text evidence="1">The sequence shown here is derived from an EMBL/GenBank/DDBJ whole genome shotgun (WGS) entry which is preliminary data.</text>
</comment>
<name>B6XE04_9GAMM</name>
<dbReference type="AlphaFoldDB" id="B6XE04"/>
<dbReference type="EMBL" id="ABXW01000042">
    <property type="protein sequence ID" value="EEB46464.1"/>
    <property type="molecule type" value="Genomic_DNA"/>
</dbReference>
<organism evidence="1 2">
    <name type="scientific">Providencia alcalifaciens DSM 30120</name>
    <dbReference type="NCBI Taxonomy" id="520999"/>
    <lineage>
        <taxon>Bacteria</taxon>
        <taxon>Pseudomonadati</taxon>
        <taxon>Pseudomonadota</taxon>
        <taxon>Gammaproteobacteria</taxon>
        <taxon>Enterobacterales</taxon>
        <taxon>Morganellaceae</taxon>
        <taxon>Providencia</taxon>
    </lineage>
</organism>
<reference evidence="1 2" key="1">
    <citation type="submission" date="2008-10" db="EMBL/GenBank/DDBJ databases">
        <title>Draft genome sequence of Providencia alcalifaciens (DSM 30120).</title>
        <authorList>
            <person name="Sudarsanam P."/>
            <person name="Ley R."/>
            <person name="Guruge J."/>
            <person name="Turnbaugh P.J."/>
            <person name="Mahowald M."/>
            <person name="Liep D."/>
            <person name="Gordon J."/>
        </authorList>
    </citation>
    <scope>NUCLEOTIDE SEQUENCE [LARGE SCALE GENOMIC DNA]</scope>
    <source>
        <strain evidence="1 2">DSM 30120</strain>
    </source>
</reference>
<evidence type="ECO:0000313" key="2">
    <source>
        <dbReference type="Proteomes" id="UP000003729"/>
    </source>
</evidence>
<gene>
    <name evidence="1" type="ORF">PROVALCAL_01578</name>
</gene>
<evidence type="ECO:0000313" key="1">
    <source>
        <dbReference type="EMBL" id="EEB46464.1"/>
    </source>
</evidence>
<accession>B6XE04</accession>
<proteinExistence type="predicted"/>
<dbReference type="Proteomes" id="UP000003729">
    <property type="component" value="Unassembled WGS sequence"/>
</dbReference>
<protein>
    <submittedName>
        <fullName evidence="1">Uncharacterized protein</fullName>
    </submittedName>
</protein>
<reference evidence="1 2" key="2">
    <citation type="submission" date="2008-10" db="EMBL/GenBank/DDBJ databases">
        <authorList>
            <person name="Fulton L."/>
            <person name="Clifton S."/>
            <person name="Fulton B."/>
            <person name="Xu J."/>
            <person name="Minx P."/>
            <person name="Pepin K.H."/>
            <person name="Johnson M."/>
            <person name="Bhonagiri V."/>
            <person name="Nash W.E."/>
            <person name="Mardis E.R."/>
            <person name="Wilson R.K."/>
        </authorList>
    </citation>
    <scope>NUCLEOTIDE SEQUENCE [LARGE SCALE GENOMIC DNA]</scope>
    <source>
        <strain evidence="1 2">DSM 30120</strain>
    </source>
</reference>
<sequence length="50" mass="5536">MYVSACFFAHSYSPTVRIPILLMLTSALEKKALCINMMLITNVNINIGGM</sequence>